<dbReference type="EMBL" id="JBCLUF010000053">
    <property type="protein sequence ID" value="MEY8663188.1"/>
    <property type="molecule type" value="Genomic_DNA"/>
</dbReference>
<dbReference type="Pfam" id="PF00149">
    <property type="entry name" value="Metallophos"/>
    <property type="match status" value="1"/>
</dbReference>
<dbReference type="PANTHER" id="PTHR30337:SF0">
    <property type="entry name" value="NUCLEASE SBCCD SUBUNIT D"/>
    <property type="match status" value="1"/>
</dbReference>
<comment type="similarity">
    <text evidence="1 7">Belongs to the SbcD family.</text>
</comment>
<evidence type="ECO:0000313" key="10">
    <source>
        <dbReference type="EMBL" id="MEY8663188.1"/>
    </source>
</evidence>
<comment type="subunit">
    <text evidence="2 7">Heterodimer of SbcC and SbcD.</text>
</comment>
<proteinExistence type="inferred from homology"/>
<dbReference type="CDD" id="cd00840">
    <property type="entry name" value="MPP_Mre11_N"/>
    <property type="match status" value="1"/>
</dbReference>
<name>A0ABV4DSM0_9LACO</name>
<dbReference type="RefSeq" id="WP_369943305.1">
    <property type="nucleotide sequence ID" value="NZ_JBCLUF010000053.1"/>
</dbReference>
<organism evidence="10 11">
    <name type="scientific">Ligilactobacillus faecis</name>
    <dbReference type="NCBI Taxonomy" id="762833"/>
    <lineage>
        <taxon>Bacteria</taxon>
        <taxon>Bacillati</taxon>
        <taxon>Bacillota</taxon>
        <taxon>Bacilli</taxon>
        <taxon>Lactobacillales</taxon>
        <taxon>Lactobacillaceae</taxon>
        <taxon>Ligilactobacillus</taxon>
    </lineage>
</organism>
<evidence type="ECO:0000313" key="11">
    <source>
        <dbReference type="Proteomes" id="UP001565236"/>
    </source>
</evidence>
<evidence type="ECO:0000256" key="1">
    <source>
        <dbReference type="ARBA" id="ARBA00010555"/>
    </source>
</evidence>
<sequence>MRFLHTADWHIGKKLHDYSLVEEQLEAFSQIKKIAQTEQVDAVVIAGDLYDRSLPSETAVTLVDQMLYELNLKANLPLLVISGNHDSAVRLATGSDWYKQTDFYVHTKLSQAFESIELKDVQFFLLPYFELQAARNYFDEEIKNITEALQRIVALMQERFDPEKKHVLVAHFFVAGSLRTASETSLEIGGLDAVPAEVFQVFDHVALGHLHDKDASQAEHIKYSGSLLKYSIAEATREKGVWIVDTESKTTKWCALKPLHDIKLLKGTFAELTAPKSFQSITAETFTALELTDEHPVIDAMSRLRQYYPRLLELKWQKQPNSRSKQRQKVKQQTPLELLAGFFEQTTGQEMTRLQADLAKECLEKLRQKEDV</sequence>
<evidence type="ECO:0000256" key="7">
    <source>
        <dbReference type="RuleBase" id="RU363069"/>
    </source>
</evidence>
<dbReference type="Pfam" id="PF12320">
    <property type="entry name" value="SbcD_C"/>
    <property type="match status" value="1"/>
</dbReference>
<dbReference type="InterPro" id="IPR026843">
    <property type="entry name" value="SbcD_C"/>
</dbReference>
<keyword evidence="7" id="KW-0233">DNA recombination</keyword>
<evidence type="ECO:0000256" key="5">
    <source>
        <dbReference type="ARBA" id="ARBA00022801"/>
    </source>
</evidence>
<feature type="domain" description="Nuclease SbcCD subunit D C-terminal" evidence="9">
    <location>
        <begin position="259"/>
        <end position="346"/>
    </location>
</feature>
<dbReference type="Gene3D" id="3.60.21.10">
    <property type="match status" value="1"/>
</dbReference>
<dbReference type="InterPro" id="IPR050535">
    <property type="entry name" value="DNA_Repair-Maintenance_Comp"/>
</dbReference>
<gene>
    <name evidence="7" type="primary">sbcD</name>
    <name evidence="10" type="ORF">AALT52_10005</name>
</gene>
<dbReference type="InterPro" id="IPR004843">
    <property type="entry name" value="Calcineurin-like_PHP"/>
</dbReference>
<accession>A0ABV4DSM0</accession>
<feature type="domain" description="Calcineurin-like phosphoesterase" evidence="8">
    <location>
        <begin position="1"/>
        <end position="212"/>
    </location>
</feature>
<keyword evidence="5 7" id="KW-0378">Hydrolase</keyword>
<evidence type="ECO:0000256" key="3">
    <source>
        <dbReference type="ARBA" id="ARBA00013365"/>
    </source>
</evidence>
<keyword evidence="7" id="KW-0255">Endonuclease</keyword>
<dbReference type="InterPro" id="IPR029052">
    <property type="entry name" value="Metallo-depent_PP-like"/>
</dbReference>
<comment type="function">
    <text evidence="7">SbcCD cleaves DNA hairpin structures. These structures can inhibit DNA replication and are intermediates in certain DNA recombination reactions. The complex acts as a 3'-&gt;5' double strand exonuclease that can open hairpins. It also has a 5' single-strand endonuclease activity.</text>
</comment>
<protein>
    <recommendedName>
        <fullName evidence="3 7">Nuclease SbcCD subunit D</fullName>
    </recommendedName>
</protein>
<dbReference type="GO" id="GO:0004527">
    <property type="term" value="F:exonuclease activity"/>
    <property type="evidence" value="ECO:0007669"/>
    <property type="project" value="UniProtKB-KW"/>
</dbReference>
<keyword evidence="7" id="KW-0235">DNA replication</keyword>
<dbReference type="NCBIfam" id="TIGR00619">
    <property type="entry name" value="sbcd"/>
    <property type="match status" value="1"/>
</dbReference>
<evidence type="ECO:0000259" key="8">
    <source>
        <dbReference type="Pfam" id="PF00149"/>
    </source>
</evidence>
<evidence type="ECO:0000256" key="6">
    <source>
        <dbReference type="ARBA" id="ARBA00022839"/>
    </source>
</evidence>
<keyword evidence="4 7" id="KW-0540">Nuclease</keyword>
<dbReference type="InterPro" id="IPR041796">
    <property type="entry name" value="Mre11_N"/>
</dbReference>
<evidence type="ECO:0000259" key="9">
    <source>
        <dbReference type="Pfam" id="PF12320"/>
    </source>
</evidence>
<dbReference type="PANTHER" id="PTHR30337">
    <property type="entry name" value="COMPONENT OF ATP-DEPENDENT DSDNA EXONUCLEASE"/>
    <property type="match status" value="1"/>
</dbReference>
<dbReference type="Proteomes" id="UP001565236">
    <property type="component" value="Unassembled WGS sequence"/>
</dbReference>
<evidence type="ECO:0000256" key="4">
    <source>
        <dbReference type="ARBA" id="ARBA00022722"/>
    </source>
</evidence>
<dbReference type="SUPFAM" id="SSF56300">
    <property type="entry name" value="Metallo-dependent phosphatases"/>
    <property type="match status" value="1"/>
</dbReference>
<evidence type="ECO:0000256" key="2">
    <source>
        <dbReference type="ARBA" id="ARBA00011322"/>
    </source>
</evidence>
<comment type="caution">
    <text evidence="10">The sequence shown here is derived from an EMBL/GenBank/DDBJ whole genome shotgun (WGS) entry which is preliminary data.</text>
</comment>
<keyword evidence="6 7" id="KW-0269">Exonuclease</keyword>
<reference evidence="10 11" key="1">
    <citation type="submission" date="2024-03" db="EMBL/GenBank/DDBJ databases">
        <title>Mouse gut bacterial collection (mGBC) of GemPharmatech.</title>
        <authorList>
            <person name="He Y."/>
            <person name="Dong L."/>
            <person name="Wu D."/>
            <person name="Gao X."/>
            <person name="Lin Z."/>
        </authorList>
    </citation>
    <scope>NUCLEOTIDE SEQUENCE [LARGE SCALE GENOMIC DNA]</scope>
    <source>
        <strain evidence="10 11">15-30</strain>
    </source>
</reference>
<dbReference type="InterPro" id="IPR004593">
    <property type="entry name" value="SbcD"/>
</dbReference>
<keyword evidence="11" id="KW-1185">Reference proteome</keyword>